<dbReference type="RefSeq" id="WP_012589727.1">
    <property type="nucleotide sequence ID" value="NC_011666.1"/>
</dbReference>
<feature type="signal peptide" evidence="1">
    <location>
        <begin position="1"/>
        <end position="29"/>
    </location>
</feature>
<dbReference type="CDD" id="cd12807">
    <property type="entry name" value="Esterase_713"/>
    <property type="match status" value="1"/>
</dbReference>
<dbReference type="SUPFAM" id="SSF53474">
    <property type="entry name" value="alpha/beta-Hydrolases"/>
    <property type="match status" value="1"/>
</dbReference>
<evidence type="ECO:0000256" key="1">
    <source>
        <dbReference type="SAM" id="SignalP"/>
    </source>
</evidence>
<dbReference type="OrthoDB" id="7820973at2"/>
<keyword evidence="3" id="KW-1185">Reference proteome</keyword>
<organism evidence="2 3">
    <name type="scientific">Methylocella silvestris (strain DSM 15510 / CIP 108128 / LMG 27833 / NCIMB 13906 / BL2)</name>
    <dbReference type="NCBI Taxonomy" id="395965"/>
    <lineage>
        <taxon>Bacteria</taxon>
        <taxon>Pseudomonadati</taxon>
        <taxon>Pseudomonadota</taxon>
        <taxon>Alphaproteobacteria</taxon>
        <taxon>Hyphomicrobiales</taxon>
        <taxon>Beijerinckiaceae</taxon>
        <taxon>Methylocella</taxon>
    </lineage>
</organism>
<dbReference type="AlphaFoldDB" id="B8EP69"/>
<keyword evidence="1" id="KW-0732">Signal</keyword>
<accession>B8EP69</accession>
<name>B8EP69_METSB</name>
<dbReference type="STRING" id="395965.Msil_0686"/>
<dbReference type="InterPro" id="IPR050228">
    <property type="entry name" value="Carboxylesterase_BioH"/>
</dbReference>
<dbReference type="Proteomes" id="UP000002257">
    <property type="component" value="Chromosome"/>
</dbReference>
<dbReference type="PANTHER" id="PTHR43194">
    <property type="entry name" value="HYDROLASE ALPHA/BETA FOLD FAMILY"/>
    <property type="match status" value="1"/>
</dbReference>
<dbReference type="KEGG" id="msl:Msil_0686"/>
<sequence>MSIRRKPGARCAFLAAAILGLTAPSQGDAQTKLPRNTFESALVLQDEGTFFVNGKVVTTAFPDAPATGAPTPGKIMIDQMYVHYRIPIFAKKYPIIMVHGGGLTGQTYETTPDGREGWATYFARNGYSVYVVDFPGRGRAGFDPSIINQAKLENNASLLPAIRRTTEEAAWTTFRFGPALGVTYPGLQYPVKNVDGFDAQGVPYTEVTLQGGALTQGPQALVALLDQLGPAILLVHSQSGPFADAVVGLRPDLVKAVVNIEGNQLTIPTAQQIAAYRGVPDIELFGDNVIGNPASTGQDRLNGRTAVSKAINAAGGRSEVVQLPMVGLHGNCHMMMQDKNNLKVADYLMKWLKKNVKFGRNG</sequence>
<evidence type="ECO:0000313" key="2">
    <source>
        <dbReference type="EMBL" id="ACK49657.1"/>
    </source>
</evidence>
<evidence type="ECO:0008006" key="4">
    <source>
        <dbReference type="Google" id="ProtNLM"/>
    </source>
</evidence>
<protein>
    <recommendedName>
        <fullName evidence="4">Lysophospholipase</fullName>
    </recommendedName>
</protein>
<dbReference type="InterPro" id="IPR029058">
    <property type="entry name" value="AB_hydrolase_fold"/>
</dbReference>
<reference evidence="2 3" key="1">
    <citation type="journal article" date="2010" name="J. Bacteriol.">
        <title>Complete genome sequence of the aerobic facultative methanotroph Methylocella silvestris BL2.</title>
        <authorList>
            <person name="Chen Y."/>
            <person name="Crombie A."/>
            <person name="Rahman M.T."/>
            <person name="Dedysh S.N."/>
            <person name="Liesack W."/>
            <person name="Stott M.B."/>
            <person name="Alam M."/>
            <person name="Theisen A.R."/>
            <person name="Murrell J.C."/>
            <person name="Dunfield P.F."/>
        </authorList>
    </citation>
    <scope>NUCLEOTIDE SEQUENCE [LARGE SCALE GENOMIC DNA]</scope>
    <source>
        <strain evidence="3">DSM 15510 / CIP 108128 / LMG 27833 / NCIMB 13906 / BL2</strain>
    </source>
</reference>
<dbReference type="ESTHER" id="metsb-b8ep69">
    <property type="family name" value="Bacterial_esterase"/>
</dbReference>
<dbReference type="EMBL" id="CP001280">
    <property type="protein sequence ID" value="ACK49657.1"/>
    <property type="molecule type" value="Genomic_DNA"/>
</dbReference>
<dbReference type="eggNOG" id="COG2267">
    <property type="taxonomic scope" value="Bacteria"/>
</dbReference>
<evidence type="ECO:0000313" key="3">
    <source>
        <dbReference type="Proteomes" id="UP000002257"/>
    </source>
</evidence>
<dbReference type="PANTHER" id="PTHR43194:SF5">
    <property type="entry name" value="PIMELOYL-[ACYL-CARRIER PROTEIN] METHYL ESTER ESTERASE"/>
    <property type="match status" value="1"/>
</dbReference>
<feature type="chain" id="PRO_5002868642" description="Lysophospholipase" evidence="1">
    <location>
        <begin position="30"/>
        <end position="362"/>
    </location>
</feature>
<dbReference type="HOGENOM" id="CLU_038297_2_0_5"/>
<proteinExistence type="predicted"/>
<dbReference type="Gene3D" id="3.40.50.1820">
    <property type="entry name" value="alpha/beta hydrolase"/>
    <property type="match status" value="1"/>
</dbReference>
<gene>
    <name evidence="2" type="ordered locus">Msil_0686</name>
</gene>